<proteinExistence type="predicted"/>
<dbReference type="EMBL" id="LVVM01005637">
    <property type="protein sequence ID" value="OJA10043.1"/>
    <property type="molecule type" value="Genomic_DNA"/>
</dbReference>
<evidence type="ECO:0000313" key="1">
    <source>
        <dbReference type="EMBL" id="OJA10043.1"/>
    </source>
</evidence>
<accession>A0A1J8PQK1</accession>
<protein>
    <submittedName>
        <fullName evidence="1">Uncharacterized protein</fullName>
    </submittedName>
</protein>
<dbReference type="Proteomes" id="UP000183567">
    <property type="component" value="Unassembled WGS sequence"/>
</dbReference>
<keyword evidence="2" id="KW-1185">Reference proteome</keyword>
<gene>
    <name evidence="1" type="ORF">AZE42_07692</name>
</gene>
<reference evidence="1 2" key="1">
    <citation type="submission" date="2016-03" db="EMBL/GenBank/DDBJ databases">
        <title>Comparative genomics of the ectomycorrhizal sister species Rhizopogon vinicolor and Rhizopogon vesiculosus (Basidiomycota: Boletales) reveals a divergence of the mating type B locus.</title>
        <authorList>
            <person name="Mujic A.B."/>
            <person name="Kuo A."/>
            <person name="Tritt A."/>
            <person name="Lipzen A."/>
            <person name="Chen C."/>
            <person name="Johnson J."/>
            <person name="Sharma A."/>
            <person name="Barry K."/>
            <person name="Grigoriev I.V."/>
            <person name="Spatafora J.W."/>
        </authorList>
    </citation>
    <scope>NUCLEOTIDE SEQUENCE [LARGE SCALE GENOMIC DNA]</scope>
    <source>
        <strain evidence="1 2">AM-OR11-056</strain>
    </source>
</reference>
<dbReference type="AlphaFoldDB" id="A0A1J8PQK1"/>
<evidence type="ECO:0000313" key="2">
    <source>
        <dbReference type="Proteomes" id="UP000183567"/>
    </source>
</evidence>
<name>A0A1J8PQK1_9AGAM</name>
<sequence>MVLAHMFLPQIIGYGVLTLAVLKLIQRRASIALLEVKLTGVNLMKFTAN</sequence>
<organism evidence="1 2">
    <name type="scientific">Rhizopogon vesiculosus</name>
    <dbReference type="NCBI Taxonomy" id="180088"/>
    <lineage>
        <taxon>Eukaryota</taxon>
        <taxon>Fungi</taxon>
        <taxon>Dikarya</taxon>
        <taxon>Basidiomycota</taxon>
        <taxon>Agaricomycotina</taxon>
        <taxon>Agaricomycetes</taxon>
        <taxon>Agaricomycetidae</taxon>
        <taxon>Boletales</taxon>
        <taxon>Suillineae</taxon>
        <taxon>Rhizopogonaceae</taxon>
        <taxon>Rhizopogon</taxon>
    </lineage>
</organism>
<comment type="caution">
    <text evidence="1">The sequence shown here is derived from an EMBL/GenBank/DDBJ whole genome shotgun (WGS) entry which is preliminary data.</text>
</comment>